<evidence type="ECO:0000256" key="1">
    <source>
        <dbReference type="ARBA" id="ARBA00004651"/>
    </source>
</evidence>
<dbReference type="EMBL" id="JAVREV010000010">
    <property type="protein sequence ID" value="MDT0444773.1"/>
    <property type="molecule type" value="Genomic_DNA"/>
</dbReference>
<keyword evidence="3 5" id="KW-1133">Transmembrane helix</keyword>
<feature type="transmembrane region" description="Helical" evidence="5">
    <location>
        <begin position="134"/>
        <end position="152"/>
    </location>
</feature>
<dbReference type="InterPro" id="IPR011701">
    <property type="entry name" value="MFS"/>
</dbReference>
<feature type="transmembrane region" description="Helical" evidence="5">
    <location>
        <begin position="245"/>
        <end position="266"/>
    </location>
</feature>
<evidence type="ECO:0000256" key="5">
    <source>
        <dbReference type="SAM" id="Phobius"/>
    </source>
</evidence>
<feature type="transmembrane region" description="Helical" evidence="5">
    <location>
        <begin position="94"/>
        <end position="113"/>
    </location>
</feature>
<dbReference type="PANTHER" id="PTHR23514">
    <property type="entry name" value="BYPASS OF STOP CODON PROTEIN 6"/>
    <property type="match status" value="1"/>
</dbReference>
<dbReference type="InterPro" id="IPR036259">
    <property type="entry name" value="MFS_trans_sf"/>
</dbReference>
<feature type="domain" description="Major facilitator superfamily (MFS) profile" evidence="6">
    <location>
        <begin position="7"/>
        <end position="388"/>
    </location>
</feature>
<dbReference type="PROSITE" id="PS50850">
    <property type="entry name" value="MFS"/>
    <property type="match status" value="1"/>
</dbReference>
<evidence type="ECO:0000259" key="6">
    <source>
        <dbReference type="PROSITE" id="PS50850"/>
    </source>
</evidence>
<organism evidence="7 8">
    <name type="scientific">Streptomyces johnsoniae</name>
    <dbReference type="NCBI Taxonomy" id="3075532"/>
    <lineage>
        <taxon>Bacteria</taxon>
        <taxon>Bacillati</taxon>
        <taxon>Actinomycetota</taxon>
        <taxon>Actinomycetes</taxon>
        <taxon>Kitasatosporales</taxon>
        <taxon>Streptomycetaceae</taxon>
        <taxon>Streptomyces</taxon>
    </lineage>
</organism>
<dbReference type="Gene3D" id="1.20.1250.20">
    <property type="entry name" value="MFS general substrate transporter like domains"/>
    <property type="match status" value="1"/>
</dbReference>
<dbReference type="PANTHER" id="PTHR23514:SF13">
    <property type="entry name" value="INNER MEMBRANE PROTEIN YBJJ"/>
    <property type="match status" value="1"/>
</dbReference>
<evidence type="ECO:0000256" key="4">
    <source>
        <dbReference type="ARBA" id="ARBA00023136"/>
    </source>
</evidence>
<feature type="transmembrane region" description="Helical" evidence="5">
    <location>
        <begin position="158"/>
        <end position="177"/>
    </location>
</feature>
<dbReference type="Pfam" id="PF07690">
    <property type="entry name" value="MFS_1"/>
    <property type="match status" value="1"/>
</dbReference>
<keyword evidence="8" id="KW-1185">Reference proteome</keyword>
<accession>A0ABU2S727</accession>
<dbReference type="InterPro" id="IPR051788">
    <property type="entry name" value="MFS_Transporter"/>
</dbReference>
<comment type="subcellular location">
    <subcellularLocation>
        <location evidence="1">Cell membrane</location>
        <topology evidence="1">Multi-pass membrane protein</topology>
    </subcellularLocation>
</comment>
<comment type="caution">
    <text evidence="7">The sequence shown here is derived from an EMBL/GenBank/DDBJ whole genome shotgun (WGS) entry which is preliminary data.</text>
</comment>
<dbReference type="SUPFAM" id="SSF103473">
    <property type="entry name" value="MFS general substrate transporter"/>
    <property type="match status" value="1"/>
</dbReference>
<evidence type="ECO:0000256" key="3">
    <source>
        <dbReference type="ARBA" id="ARBA00022989"/>
    </source>
</evidence>
<feature type="transmembrane region" description="Helical" evidence="5">
    <location>
        <begin position="68"/>
        <end position="88"/>
    </location>
</feature>
<gene>
    <name evidence="7" type="ORF">RM779_19525</name>
</gene>
<reference evidence="8" key="1">
    <citation type="submission" date="2023-07" db="EMBL/GenBank/DDBJ databases">
        <title>30 novel species of actinomycetes from the DSMZ collection.</title>
        <authorList>
            <person name="Nouioui I."/>
        </authorList>
    </citation>
    <scope>NUCLEOTIDE SEQUENCE [LARGE SCALE GENOMIC DNA]</scope>
    <source>
        <strain evidence="8">DSM 41886</strain>
    </source>
</reference>
<feature type="transmembrane region" description="Helical" evidence="5">
    <location>
        <begin position="207"/>
        <end position="225"/>
    </location>
</feature>
<feature type="transmembrane region" description="Helical" evidence="5">
    <location>
        <begin position="336"/>
        <end position="359"/>
    </location>
</feature>
<feature type="transmembrane region" description="Helical" evidence="5">
    <location>
        <begin position="42"/>
        <end position="61"/>
    </location>
</feature>
<keyword evidence="4 5" id="KW-0472">Membrane</keyword>
<protein>
    <submittedName>
        <fullName evidence="7">MFS transporter</fullName>
    </submittedName>
</protein>
<feature type="transmembrane region" description="Helical" evidence="5">
    <location>
        <begin position="365"/>
        <end position="385"/>
    </location>
</feature>
<sequence>METHRRAAGLLMCVFAAMGYQTGAWAVSVPAIVAELDMTVSQLGLVLALMAAGSIVGSLTLGRLAAWLTVRPVLAAAAAVSGLGYMALPLLGTTALFAVGATGTGIGLGLFDAAANATGSRQEIRTGRRLLPRLHAAFSFAAAFGVLATYLVEGQEGFGWALSIAGGGCLAGALAAVRLPDSRQSDPSGVATAETRPEWGDLSHRRMAVPVAVLAFTVVCGGFALDSTLEGYSALFIQQLPLQGAGQGALGLIMLYLAATIGRAVSGPALRRMGDWKTLLSGEILALAGILTLIIDGSSWSIAVGMLMIGVGMSPAVPIAYSLLGRSRSRGRERAIARLTASGYVTFTMAPVLVGVVGRDSLLDAFALLPLLLAGMASTVVWFGYRQRAAP</sequence>
<dbReference type="InterPro" id="IPR020846">
    <property type="entry name" value="MFS_dom"/>
</dbReference>
<evidence type="ECO:0000256" key="2">
    <source>
        <dbReference type="ARBA" id="ARBA00022692"/>
    </source>
</evidence>
<name>A0ABU2S727_9ACTN</name>
<evidence type="ECO:0000313" key="7">
    <source>
        <dbReference type="EMBL" id="MDT0444773.1"/>
    </source>
</evidence>
<evidence type="ECO:0000313" key="8">
    <source>
        <dbReference type="Proteomes" id="UP001183615"/>
    </source>
</evidence>
<feature type="transmembrane region" description="Helical" evidence="5">
    <location>
        <begin position="278"/>
        <end position="295"/>
    </location>
</feature>
<keyword evidence="2 5" id="KW-0812">Transmembrane</keyword>
<feature type="transmembrane region" description="Helical" evidence="5">
    <location>
        <begin position="301"/>
        <end position="324"/>
    </location>
</feature>
<dbReference type="RefSeq" id="WP_311619039.1">
    <property type="nucleotide sequence ID" value="NZ_JAVREV010000010.1"/>
</dbReference>
<dbReference type="Proteomes" id="UP001183615">
    <property type="component" value="Unassembled WGS sequence"/>
</dbReference>
<proteinExistence type="predicted"/>